<dbReference type="Proteomes" id="UP000318681">
    <property type="component" value="Unassembled WGS sequence"/>
</dbReference>
<dbReference type="PANTHER" id="PTHR24321:SF8">
    <property type="entry name" value="ESTRADIOL 17-BETA-DEHYDROGENASE 8-RELATED"/>
    <property type="match status" value="1"/>
</dbReference>
<organism evidence="3 4">
    <name type="scientific">Alterirhizorhabdus solaris</name>
    <dbReference type="NCBI Taxonomy" id="2529389"/>
    <lineage>
        <taxon>Bacteria</taxon>
        <taxon>Pseudomonadati</taxon>
        <taxon>Pseudomonadota</taxon>
        <taxon>Alphaproteobacteria</taxon>
        <taxon>Sphingomonadales</taxon>
        <taxon>Rhizorhabdaceae</taxon>
        <taxon>Alterirhizorhabdus</taxon>
    </lineage>
</organism>
<dbReference type="FunFam" id="3.40.50.720:FF:000084">
    <property type="entry name" value="Short-chain dehydrogenase reductase"/>
    <property type="match status" value="1"/>
</dbReference>
<evidence type="ECO:0000256" key="2">
    <source>
        <dbReference type="ARBA" id="ARBA00023002"/>
    </source>
</evidence>
<dbReference type="PRINTS" id="PR00080">
    <property type="entry name" value="SDRFAMILY"/>
</dbReference>
<dbReference type="SUPFAM" id="SSF51735">
    <property type="entry name" value="NAD(P)-binding Rossmann-fold domains"/>
    <property type="match status" value="1"/>
</dbReference>
<comment type="caution">
    <text evidence="3">The sequence shown here is derived from an EMBL/GenBank/DDBJ whole genome shotgun (WGS) entry which is preliminary data.</text>
</comment>
<accession>A0A558R984</accession>
<comment type="similarity">
    <text evidence="1">Belongs to the short-chain dehydrogenases/reductases (SDR) family.</text>
</comment>
<sequence>MRPPRDPRGRAARFAGRRIYITGAASGIGRATAGLLAGEGATLALVDIDGAGLASVARETGGTAFVVDLASGEAIDASVAAAGGALGGLDGVINCAGLGEGTRLAGLEPSLWAHVLAINLSAPYRVCRAALAWFEREPRASIVNVASGEALLPSGAGAPAYAASKGGLISLTKALAADLAPRVRANVVCPGLADTAMTAGFLHGGDGSLAAAAIARYALRRAADPIEIAEAIAFLASDDASYVTGITLAADGGRSFH</sequence>
<dbReference type="Gene3D" id="3.40.50.720">
    <property type="entry name" value="NAD(P)-binding Rossmann-like Domain"/>
    <property type="match status" value="1"/>
</dbReference>
<dbReference type="InterPro" id="IPR002347">
    <property type="entry name" value="SDR_fam"/>
</dbReference>
<dbReference type="Pfam" id="PF13561">
    <property type="entry name" value="adh_short_C2"/>
    <property type="match status" value="1"/>
</dbReference>
<dbReference type="EMBL" id="VNIM01000016">
    <property type="protein sequence ID" value="TVV75842.1"/>
    <property type="molecule type" value="Genomic_DNA"/>
</dbReference>
<dbReference type="InterPro" id="IPR036291">
    <property type="entry name" value="NAD(P)-bd_dom_sf"/>
</dbReference>
<dbReference type="RefSeq" id="WP_145149156.1">
    <property type="nucleotide sequence ID" value="NZ_VNIM01000016.1"/>
</dbReference>
<dbReference type="OrthoDB" id="9804774at2"/>
<reference evidence="3 4" key="1">
    <citation type="submission" date="2019-07" db="EMBL/GenBank/DDBJ databases">
        <title>Sphingomonas solaris sp. nov., isolated from a solar panel from Boston, Massachusetts.</title>
        <authorList>
            <person name="Tanner K."/>
            <person name="Pascual J."/>
            <person name="Mancuso C."/>
            <person name="Pereto J."/>
            <person name="Khalil A."/>
            <person name="Vilanova C."/>
        </authorList>
    </citation>
    <scope>NUCLEOTIDE SEQUENCE [LARGE SCALE GENOMIC DNA]</scope>
    <source>
        <strain evidence="3 4">R4DWN</strain>
    </source>
</reference>
<dbReference type="GO" id="GO:0016491">
    <property type="term" value="F:oxidoreductase activity"/>
    <property type="evidence" value="ECO:0007669"/>
    <property type="project" value="UniProtKB-KW"/>
</dbReference>
<dbReference type="PRINTS" id="PR00081">
    <property type="entry name" value="GDHRDH"/>
</dbReference>
<dbReference type="AlphaFoldDB" id="A0A558R984"/>
<dbReference type="CDD" id="cd05233">
    <property type="entry name" value="SDR_c"/>
    <property type="match status" value="1"/>
</dbReference>
<dbReference type="PANTHER" id="PTHR24321">
    <property type="entry name" value="DEHYDROGENASES, SHORT CHAIN"/>
    <property type="match status" value="1"/>
</dbReference>
<evidence type="ECO:0000256" key="1">
    <source>
        <dbReference type="ARBA" id="ARBA00006484"/>
    </source>
</evidence>
<evidence type="ECO:0000313" key="3">
    <source>
        <dbReference type="EMBL" id="TVV75842.1"/>
    </source>
</evidence>
<proteinExistence type="inferred from homology"/>
<gene>
    <name evidence="3" type="ORF">FOY91_06065</name>
</gene>
<evidence type="ECO:0000313" key="4">
    <source>
        <dbReference type="Proteomes" id="UP000318681"/>
    </source>
</evidence>
<name>A0A558R984_9SPHN</name>
<keyword evidence="2" id="KW-0560">Oxidoreductase</keyword>
<protein>
    <submittedName>
        <fullName evidence="3">SDR family oxidoreductase</fullName>
    </submittedName>
</protein>
<keyword evidence="4" id="KW-1185">Reference proteome</keyword>